<dbReference type="EnsemblPlants" id="TraesCS3A02G415500.1">
    <property type="protein sequence ID" value="TraesCS3A02G415500.1.cds1"/>
    <property type="gene ID" value="TraesCS3A02G415500"/>
</dbReference>
<dbReference type="InterPro" id="IPR003676">
    <property type="entry name" value="SAUR_fam"/>
</dbReference>
<dbReference type="PANTHER" id="PTHR31374">
    <property type="entry name" value="AUXIN-INDUCED PROTEIN-LIKE-RELATED"/>
    <property type="match status" value="1"/>
</dbReference>
<evidence type="ECO:0000256" key="1">
    <source>
        <dbReference type="ARBA" id="ARBA00006974"/>
    </source>
</evidence>
<dbReference type="Pfam" id="PF02519">
    <property type="entry name" value="Auxin_inducible"/>
    <property type="match status" value="1"/>
</dbReference>
<evidence type="ECO:0000313" key="2">
    <source>
        <dbReference type="EnsemblPlants" id="TraesCS3A02G415500.1.cds1"/>
    </source>
</evidence>
<dbReference type="OMA" id="SKIDMAM"/>
<gene>
    <name evidence="2" type="primary">LOC123058989</name>
</gene>
<dbReference type="GeneID" id="123058989"/>
<dbReference type="AlphaFoldDB" id="A0A3B6ES71"/>
<dbReference type="Gramene" id="TraesSTA3A03G01472930.1">
    <property type="protein sequence ID" value="TraesSTA3A03G01472930.1.CDS1"/>
    <property type="gene ID" value="TraesSTA3A03G01472930"/>
</dbReference>
<dbReference type="Gramene" id="TraesWEE_scaffold_084275_01G000300.1">
    <property type="protein sequence ID" value="TraesWEE_scaffold_084275_01G000300.1"/>
    <property type="gene ID" value="TraesWEE_scaffold_084275_01G000300"/>
</dbReference>
<sequence length="114" mass="12231">MAMAMWRKKEAAGASGGAAPACVVRSAGEGGGKIPKGYVPMVLVGDEGEREERVLVHVGMLTEPRVLALLEMSAQRFGYGQRGVLRIPCGVERFEQTVRGHRRETQEPACAAAH</sequence>
<dbReference type="Gramene" id="TraesJUL3A03G01493430.1">
    <property type="protein sequence ID" value="TraesJUL3A03G01493430.1.CDS1"/>
    <property type="gene ID" value="TraesJUL3A03G01493430"/>
</dbReference>
<dbReference type="RefSeq" id="XP_044337589.1">
    <property type="nucleotide sequence ID" value="XM_044481654.1"/>
</dbReference>
<dbReference type="GO" id="GO:0009733">
    <property type="term" value="P:response to auxin"/>
    <property type="evidence" value="ECO:0007669"/>
    <property type="project" value="InterPro"/>
</dbReference>
<organism evidence="2">
    <name type="scientific">Triticum aestivum</name>
    <name type="common">Wheat</name>
    <dbReference type="NCBI Taxonomy" id="4565"/>
    <lineage>
        <taxon>Eukaryota</taxon>
        <taxon>Viridiplantae</taxon>
        <taxon>Streptophyta</taxon>
        <taxon>Embryophyta</taxon>
        <taxon>Tracheophyta</taxon>
        <taxon>Spermatophyta</taxon>
        <taxon>Magnoliopsida</taxon>
        <taxon>Liliopsida</taxon>
        <taxon>Poales</taxon>
        <taxon>Poaceae</taxon>
        <taxon>BOP clade</taxon>
        <taxon>Pooideae</taxon>
        <taxon>Triticodae</taxon>
        <taxon>Triticeae</taxon>
        <taxon>Triticinae</taxon>
        <taxon>Triticum</taxon>
    </lineage>
</organism>
<dbReference type="Gramene" id="TraesRN3D0100944300.1">
    <property type="protein sequence ID" value="TraesRN3D0100944300.1"/>
    <property type="gene ID" value="TraesRN3D0100944300"/>
</dbReference>
<accession>A0A3B6ES71</accession>
<proteinExistence type="inferred from homology"/>
<dbReference type="OrthoDB" id="838391at2759"/>
<name>A0A3B6ES71_WHEAT</name>
<dbReference type="Gramene" id="TraesROB_scaffold_044105_01G000300.1">
    <property type="protein sequence ID" value="TraesROB_scaffold_044105_01G000300.1"/>
    <property type="gene ID" value="TraesROB_scaffold_044105_01G000300"/>
</dbReference>
<dbReference type="PANTHER" id="PTHR31374:SF413">
    <property type="entry name" value="AUXIN RESPONSIVE PROTEIN"/>
    <property type="match status" value="1"/>
</dbReference>
<dbReference type="Gramene" id="TraesCLE_scaffold_056865_01G000300.1">
    <property type="protein sequence ID" value="TraesCLE_scaffold_056865_01G000300.1"/>
    <property type="gene ID" value="TraesCLE_scaffold_056865_01G000300"/>
</dbReference>
<dbReference type="Gramene" id="TraesPARA_EIv1.0_0863330.1">
    <property type="protein sequence ID" value="TraesPARA_EIv1.0_0863330.1.CDS1"/>
    <property type="gene ID" value="TraesPARA_EIv1.0_0863330"/>
</dbReference>
<keyword evidence="3" id="KW-1185">Reference proteome</keyword>
<dbReference type="Gramene" id="TraesLDM3A03G01481600.1">
    <property type="protein sequence ID" value="TraesLDM3A03G01481600.1.CDS1"/>
    <property type="gene ID" value="TraesLDM3A03G01481600"/>
</dbReference>
<dbReference type="Gramene" id="TraesCAD_scaffold_046328_01G000300.1">
    <property type="protein sequence ID" value="TraesCAD_scaffold_046328_01G000300.1"/>
    <property type="gene ID" value="TraesCAD_scaffold_046328_01G000300"/>
</dbReference>
<dbReference type="Proteomes" id="UP000019116">
    <property type="component" value="Chromosome 3A"/>
</dbReference>
<reference evidence="2" key="1">
    <citation type="submission" date="2018-08" db="EMBL/GenBank/DDBJ databases">
        <authorList>
            <person name="Rossello M."/>
        </authorList>
    </citation>
    <scope>NUCLEOTIDE SEQUENCE [LARGE SCALE GENOMIC DNA]</scope>
    <source>
        <strain evidence="2">cv. Chinese Spring</strain>
    </source>
</reference>
<dbReference type="Gramene" id="TraesCS3A03G0968000.1">
    <property type="protein sequence ID" value="TraesCS3A03G0968000.1.CDS1"/>
    <property type="gene ID" value="TraesCS3A03G0968000"/>
</dbReference>
<protein>
    <submittedName>
        <fullName evidence="2">Uncharacterized protein</fullName>
    </submittedName>
</protein>
<dbReference type="Gramene" id="TraesARI3A03G01502660.1">
    <property type="protein sequence ID" value="TraesARI3A03G01502660.1.CDS1"/>
    <property type="gene ID" value="TraesARI3A03G01502660"/>
</dbReference>
<dbReference type="Gramene" id="TraesCS3A02G415500.1">
    <property type="protein sequence ID" value="TraesCS3A02G415500.1.cds1"/>
    <property type="gene ID" value="TraesCS3A02G415500"/>
</dbReference>
<evidence type="ECO:0000313" key="3">
    <source>
        <dbReference type="Proteomes" id="UP000019116"/>
    </source>
</evidence>
<reference evidence="2" key="2">
    <citation type="submission" date="2018-10" db="UniProtKB">
        <authorList>
            <consortium name="EnsemblPlants"/>
        </authorList>
    </citation>
    <scope>IDENTIFICATION</scope>
</reference>
<comment type="similarity">
    <text evidence="1">Belongs to the ARG7 family.</text>
</comment>